<evidence type="ECO:0000259" key="2">
    <source>
        <dbReference type="PROSITE" id="PS50113"/>
    </source>
</evidence>
<dbReference type="NCBIfam" id="TIGR00254">
    <property type="entry name" value="GGDEF"/>
    <property type="match status" value="1"/>
</dbReference>
<feature type="domain" description="GGDEF" evidence="3">
    <location>
        <begin position="192"/>
        <end position="321"/>
    </location>
</feature>
<dbReference type="SUPFAM" id="SSF55785">
    <property type="entry name" value="PYP-like sensor domain (PAS domain)"/>
    <property type="match status" value="1"/>
</dbReference>
<feature type="domain" description="PAC" evidence="2">
    <location>
        <begin position="100"/>
        <end position="152"/>
    </location>
</feature>
<comment type="caution">
    <text evidence="4">The sequence shown here is derived from an EMBL/GenBank/DDBJ whole genome shotgun (WGS) entry which is preliminary data.</text>
</comment>
<dbReference type="InterPro" id="IPR035965">
    <property type="entry name" value="PAS-like_dom_sf"/>
</dbReference>
<evidence type="ECO:0000259" key="3">
    <source>
        <dbReference type="PROSITE" id="PS50887"/>
    </source>
</evidence>
<dbReference type="CDD" id="cd00130">
    <property type="entry name" value="PAS"/>
    <property type="match status" value="1"/>
</dbReference>
<reference evidence="4 5" key="1">
    <citation type="submission" date="2013-01" db="EMBL/GenBank/DDBJ databases">
        <authorList>
            <person name="Bench S."/>
        </authorList>
    </citation>
    <scope>NUCLEOTIDE SEQUENCE [LARGE SCALE GENOMIC DNA]</scope>
    <source>
        <strain evidence="4 5">WH 0402</strain>
    </source>
</reference>
<dbReference type="Pfam" id="PF13426">
    <property type="entry name" value="PAS_9"/>
    <property type="match status" value="1"/>
</dbReference>
<name>T2JYG6_CROWT</name>
<dbReference type="InterPro" id="IPR000700">
    <property type="entry name" value="PAS-assoc_C"/>
</dbReference>
<dbReference type="PROSITE" id="PS50887">
    <property type="entry name" value="GGDEF"/>
    <property type="match status" value="1"/>
</dbReference>
<organism evidence="4 5">
    <name type="scientific">Crocosphaera watsonii WH 0402</name>
    <dbReference type="NCBI Taxonomy" id="1284629"/>
    <lineage>
        <taxon>Bacteria</taxon>
        <taxon>Bacillati</taxon>
        <taxon>Cyanobacteriota</taxon>
        <taxon>Cyanophyceae</taxon>
        <taxon>Oscillatoriophycideae</taxon>
        <taxon>Chroococcales</taxon>
        <taxon>Aphanothecaceae</taxon>
        <taxon>Crocosphaera</taxon>
    </lineage>
</organism>
<dbReference type="InterPro" id="IPR043128">
    <property type="entry name" value="Rev_trsase/Diguanyl_cyclase"/>
</dbReference>
<dbReference type="Pfam" id="PF00990">
    <property type="entry name" value="GGDEF"/>
    <property type="match status" value="1"/>
</dbReference>
<dbReference type="CDD" id="cd01949">
    <property type="entry name" value="GGDEF"/>
    <property type="match status" value="1"/>
</dbReference>
<dbReference type="AlphaFoldDB" id="T2JYG6"/>
<gene>
    <name evidence="4" type="ORF">CWATWH0402_5374</name>
</gene>
<dbReference type="Proteomes" id="UP000018130">
    <property type="component" value="Unassembled WGS sequence"/>
</dbReference>
<dbReference type="NCBIfam" id="TIGR00229">
    <property type="entry name" value="sensory_box"/>
    <property type="match status" value="1"/>
</dbReference>
<proteinExistence type="predicted"/>
<dbReference type="InterPro" id="IPR052155">
    <property type="entry name" value="Biofilm_reg_signaling"/>
</dbReference>
<dbReference type="PROSITE" id="PS50112">
    <property type="entry name" value="PAS"/>
    <property type="match status" value="1"/>
</dbReference>
<dbReference type="PANTHER" id="PTHR44757">
    <property type="entry name" value="DIGUANYLATE CYCLASE DGCP"/>
    <property type="match status" value="1"/>
</dbReference>
<protein>
    <submittedName>
        <fullName evidence="4">Uncharacterized protein</fullName>
    </submittedName>
</protein>
<dbReference type="Gene3D" id="3.30.450.20">
    <property type="entry name" value="PAS domain"/>
    <property type="match status" value="1"/>
</dbReference>
<dbReference type="InterPro" id="IPR029787">
    <property type="entry name" value="Nucleotide_cyclase"/>
</dbReference>
<evidence type="ECO:0000313" key="5">
    <source>
        <dbReference type="Proteomes" id="UP000018130"/>
    </source>
</evidence>
<accession>T2JYG6</accession>
<dbReference type="SMART" id="SM00267">
    <property type="entry name" value="GGDEF"/>
    <property type="match status" value="1"/>
</dbReference>
<evidence type="ECO:0000313" key="4">
    <source>
        <dbReference type="EMBL" id="CCQ70124.1"/>
    </source>
</evidence>
<feature type="domain" description="PAS" evidence="1">
    <location>
        <begin position="40"/>
        <end position="88"/>
    </location>
</feature>
<dbReference type="SUPFAM" id="SSF55073">
    <property type="entry name" value="Nucleotide cyclase"/>
    <property type="match status" value="1"/>
</dbReference>
<reference evidence="4 5" key="2">
    <citation type="submission" date="2013-09" db="EMBL/GenBank/DDBJ databases">
        <title>Whole genome comparison of six Crocosphaera watsonii strains with differing phenotypes.</title>
        <authorList>
            <person name="Bench S.R."/>
            <person name="Heller P."/>
            <person name="Frank I."/>
            <person name="Arciniega M."/>
            <person name="Shilova I.N."/>
            <person name="Zehr J.P."/>
        </authorList>
    </citation>
    <scope>NUCLEOTIDE SEQUENCE [LARGE SCALE GENOMIC DNA]</scope>
    <source>
        <strain evidence="4 5">WH 0402</strain>
    </source>
</reference>
<dbReference type="InterPro" id="IPR000160">
    <property type="entry name" value="GGDEF_dom"/>
</dbReference>
<dbReference type="PANTHER" id="PTHR44757:SF2">
    <property type="entry name" value="BIOFILM ARCHITECTURE MAINTENANCE PROTEIN MBAA"/>
    <property type="match status" value="1"/>
</dbReference>
<dbReference type="PROSITE" id="PS50113">
    <property type="entry name" value="PAC"/>
    <property type="match status" value="1"/>
</dbReference>
<dbReference type="SMART" id="SM00091">
    <property type="entry name" value="PAS"/>
    <property type="match status" value="1"/>
</dbReference>
<dbReference type="InterPro" id="IPR000014">
    <property type="entry name" value="PAS"/>
</dbReference>
<dbReference type="Gene3D" id="3.30.70.270">
    <property type="match status" value="1"/>
</dbReference>
<sequence length="321" mass="36779">MLCLMNNSPQDKNNFFMALTQLNLEFTDFNPVTCPQTQTIINTIRDSVILLDKDYKILMVNQTTLNLLDYSEQELVNRSIFDILNEKDFHLSLVENSINRIIETTYLKKNNQKVPMFLSNQPILSNQQDIMAIICTAKDISEVKKIEQLIKDNEAKLYHEFCNDHLTGLPNRQIFIEELEKSLQKTHEDTSSSFSVLLIDLDSLEIVNNIYGSLVADNLLTKISDRLKKYLNSQDTLARLGGNKFGVILNHSSNSEGSLEVVKVIEESFSRPFQLNDYEVYISVTMGMTTSKENYQKVEDIVRDADAALNYFPLPKLSINN</sequence>
<evidence type="ECO:0000259" key="1">
    <source>
        <dbReference type="PROSITE" id="PS50112"/>
    </source>
</evidence>
<dbReference type="EMBL" id="CAQN01001114">
    <property type="protein sequence ID" value="CCQ70124.1"/>
    <property type="molecule type" value="Genomic_DNA"/>
</dbReference>